<evidence type="ECO:0000256" key="1">
    <source>
        <dbReference type="SAM" id="MobiDB-lite"/>
    </source>
</evidence>
<keyword evidence="2" id="KW-1133">Transmembrane helix</keyword>
<gene>
    <name evidence="3" type="ORF">HCDG_06594</name>
</gene>
<accession>C6HK63</accession>
<dbReference type="AlphaFoldDB" id="C6HK63"/>
<dbReference type="OrthoDB" id="5347452at2759"/>
<evidence type="ECO:0000313" key="3">
    <source>
        <dbReference type="EMBL" id="EER39489.1"/>
    </source>
</evidence>
<dbReference type="STRING" id="544712.C6HK63"/>
<dbReference type="VEuPathDB" id="FungiDB:HCDG_06594"/>
<keyword evidence="2" id="KW-0472">Membrane</keyword>
<feature type="transmembrane region" description="Helical" evidence="2">
    <location>
        <begin position="324"/>
        <end position="348"/>
    </location>
</feature>
<feature type="region of interest" description="Disordered" evidence="1">
    <location>
        <begin position="281"/>
        <end position="319"/>
    </location>
</feature>
<organism evidence="3 4">
    <name type="scientific">Ajellomyces capsulatus (strain H143)</name>
    <name type="common">Darling's disease fungus</name>
    <name type="synonym">Histoplasma capsulatum</name>
    <dbReference type="NCBI Taxonomy" id="544712"/>
    <lineage>
        <taxon>Eukaryota</taxon>
        <taxon>Fungi</taxon>
        <taxon>Dikarya</taxon>
        <taxon>Ascomycota</taxon>
        <taxon>Pezizomycotina</taxon>
        <taxon>Eurotiomycetes</taxon>
        <taxon>Eurotiomycetidae</taxon>
        <taxon>Onygenales</taxon>
        <taxon>Ajellomycetaceae</taxon>
        <taxon>Histoplasma</taxon>
    </lineage>
</organism>
<sequence>MELEMPKDGSDSNIHFSSAPKGLALSRVAASAGLTIGSCYYCNFGLSTPYINPTLHCVSQIVLYNADWIRFAAMVRLSLVSALLSLGGADALSDRLLPRETVKLMVDAFGMSPLPTTPPLVPRGLPKELAKRASRTAIDFPAPGYYCGLVNGDINNLLTCAYAGANCVQYGTAVGCCASSNLQQCTDIATECLNWEDECDSSCSNNPRVTRCAETTRPYCGTYFFGDGKRLFGCRASLGVTSQVIPMSEYFSSRYGPNYQTMLSGLTSDASLSISIGTATESLSGTSSSSNLNPTQSLDSGGESENDKDDDGKHHKKKKLSGGAIGGIIVGSIVGVGAIAGLIILFCVRKKKGNAAPQGPPPTAPLMHEQQVPHYGGPPPVVGAGYYQPEQKPAGVGEAPPYSPGYPPHMHHPVPRQFCEIGGSRFITRSRRNRSHS</sequence>
<dbReference type="EMBL" id="GG692429">
    <property type="protein sequence ID" value="EER39489.1"/>
    <property type="molecule type" value="Genomic_DNA"/>
</dbReference>
<keyword evidence="2" id="KW-0812">Transmembrane</keyword>
<protein>
    <submittedName>
        <fullName evidence="3">Uncharacterized protein</fullName>
    </submittedName>
</protein>
<proteinExistence type="predicted"/>
<dbReference type="eggNOG" id="ENOG502SSWB">
    <property type="taxonomic scope" value="Eukaryota"/>
</dbReference>
<dbReference type="PANTHER" id="PTHR16861:SF4">
    <property type="entry name" value="SH3 DOMAIN PROTEIN (AFU_ORTHOLOGUE AFUA_1G13610)"/>
    <property type="match status" value="1"/>
</dbReference>
<evidence type="ECO:0000256" key="2">
    <source>
        <dbReference type="SAM" id="Phobius"/>
    </source>
</evidence>
<feature type="compositionally biased region" description="Low complexity" evidence="1">
    <location>
        <begin position="282"/>
        <end position="293"/>
    </location>
</feature>
<dbReference type="OMA" id="CNARNVC"/>
<evidence type="ECO:0000313" key="4">
    <source>
        <dbReference type="Proteomes" id="UP000002624"/>
    </source>
</evidence>
<reference evidence="4" key="1">
    <citation type="submission" date="2009-05" db="EMBL/GenBank/DDBJ databases">
        <title>The genome sequence of Ajellomyces capsulatus strain H143.</title>
        <authorList>
            <person name="Champion M."/>
            <person name="Cuomo C.A."/>
            <person name="Ma L.-J."/>
            <person name="Henn M.R."/>
            <person name="Sil A."/>
            <person name="Goldman B."/>
            <person name="Young S.K."/>
            <person name="Kodira C.D."/>
            <person name="Zeng Q."/>
            <person name="Koehrsen M."/>
            <person name="Alvarado L."/>
            <person name="Berlin A.M."/>
            <person name="Borenstein D."/>
            <person name="Chen Z."/>
            <person name="Engels R."/>
            <person name="Freedman E."/>
            <person name="Gellesch M."/>
            <person name="Goldberg J."/>
            <person name="Griggs A."/>
            <person name="Gujja S."/>
            <person name="Heiman D.I."/>
            <person name="Hepburn T.A."/>
            <person name="Howarth C."/>
            <person name="Jen D."/>
            <person name="Larson L."/>
            <person name="Lewis B."/>
            <person name="Mehta T."/>
            <person name="Park D."/>
            <person name="Pearson M."/>
            <person name="Roberts A."/>
            <person name="Saif S."/>
            <person name="Shea T.D."/>
            <person name="Shenoy N."/>
            <person name="Sisk P."/>
            <person name="Stolte C."/>
            <person name="Sykes S."/>
            <person name="Walk T."/>
            <person name="White J."/>
            <person name="Yandava C."/>
            <person name="Klein B."/>
            <person name="McEwen J.G."/>
            <person name="Puccia R."/>
            <person name="Goldman G.H."/>
            <person name="Felipe M.S."/>
            <person name="Nino-Vega G."/>
            <person name="San-Blas G."/>
            <person name="Taylor J.W."/>
            <person name="Mendoza L."/>
            <person name="Galagan J.E."/>
            <person name="Nusbaum C."/>
            <person name="Birren B.W."/>
        </authorList>
    </citation>
    <scope>NUCLEOTIDE SEQUENCE [LARGE SCALE GENOMIC DNA]</scope>
    <source>
        <strain evidence="4">H143</strain>
    </source>
</reference>
<dbReference type="HOGENOM" id="CLU_633084_0_0_1"/>
<name>C6HK63_AJECH</name>
<dbReference type="PANTHER" id="PTHR16861">
    <property type="entry name" value="GLYCOPROTEIN 38"/>
    <property type="match status" value="1"/>
</dbReference>
<dbReference type="Proteomes" id="UP000002624">
    <property type="component" value="Unassembled WGS sequence"/>
</dbReference>